<proteinExistence type="predicted"/>
<dbReference type="EMBL" id="UGWQ01000001">
    <property type="protein sequence ID" value="SUF69559.1"/>
    <property type="molecule type" value="Genomic_DNA"/>
</dbReference>
<protein>
    <submittedName>
        <fullName evidence="1">Uncharacterized protein</fullName>
    </submittedName>
</protein>
<accession>A0A379QXZ6</accession>
<dbReference type="AlphaFoldDB" id="A0A379QXZ6"/>
<reference evidence="1 2" key="1">
    <citation type="submission" date="2018-06" db="EMBL/GenBank/DDBJ databases">
        <authorList>
            <consortium name="Pathogen Informatics"/>
            <person name="Doyle S."/>
        </authorList>
    </citation>
    <scope>NUCLEOTIDE SEQUENCE [LARGE SCALE GENOMIC DNA]</scope>
    <source>
        <strain evidence="1 2">NCTC10718</strain>
    </source>
</reference>
<name>A0A379QXZ6_SALER</name>
<gene>
    <name evidence="1" type="ORF">NCTC10718_02346</name>
</gene>
<dbReference type="Proteomes" id="UP000254332">
    <property type="component" value="Unassembled WGS sequence"/>
</dbReference>
<evidence type="ECO:0000313" key="2">
    <source>
        <dbReference type="Proteomes" id="UP000254332"/>
    </source>
</evidence>
<evidence type="ECO:0000313" key="1">
    <source>
        <dbReference type="EMBL" id="SUF69559.1"/>
    </source>
</evidence>
<sequence length="87" mass="10167">MQRKYDWYEFGRELWEQNVKNSGARAGIPHCFPRLVTMAIDMGMTQEEFLRAVRIVQCINIVAKARAEGFRGAELYLFVRYFVGKTS</sequence>
<organism evidence="1 2">
    <name type="scientific">Salmonella enterica</name>
    <name type="common">Salmonella choleraesuis</name>
    <dbReference type="NCBI Taxonomy" id="28901"/>
    <lineage>
        <taxon>Bacteria</taxon>
        <taxon>Pseudomonadati</taxon>
        <taxon>Pseudomonadota</taxon>
        <taxon>Gammaproteobacteria</taxon>
        <taxon>Enterobacterales</taxon>
        <taxon>Enterobacteriaceae</taxon>
        <taxon>Salmonella</taxon>
    </lineage>
</organism>